<name>A0A6I4V294_9SPHN</name>
<dbReference type="Gene3D" id="3.40.630.30">
    <property type="match status" value="1"/>
</dbReference>
<evidence type="ECO:0000313" key="3">
    <source>
        <dbReference type="Proteomes" id="UP000471435"/>
    </source>
</evidence>
<comment type="caution">
    <text evidence="2">The sequence shown here is derived from an EMBL/GenBank/DDBJ whole genome shotgun (WGS) entry which is preliminary data.</text>
</comment>
<feature type="domain" description="BioF2-like acetyltransferase" evidence="1">
    <location>
        <begin position="161"/>
        <end position="296"/>
    </location>
</feature>
<dbReference type="InterPro" id="IPR050644">
    <property type="entry name" value="PG_Glycine_Bridge_Synth"/>
</dbReference>
<dbReference type="InterPro" id="IPR016181">
    <property type="entry name" value="Acyl_CoA_acyltransferase"/>
</dbReference>
<dbReference type="EMBL" id="WTYP01000001">
    <property type="protein sequence ID" value="MXP46504.1"/>
    <property type="molecule type" value="Genomic_DNA"/>
</dbReference>
<protein>
    <submittedName>
        <fullName evidence="2">FemAB family PEP-CTERM system-associated protein</fullName>
    </submittedName>
</protein>
<dbReference type="InterPro" id="IPR017469">
    <property type="entry name" value="PEP-CTERM_FemAB-rel"/>
</dbReference>
<sequence>MNAPFALSSETVSIADLRDPGEVSRIEGFVAQQEGSIFHRPAWLGAVERGTGHRAAGIVAGKCGNITGWLPLSDVHSPLFGRALISSGFAVGGGPLAVSDATSHRLCRAAEELALRTSSSAIELRGPGAPPEWHCRNDTHCGFETRLAEDDEAQLLAVPRKQRAEIRKSLKTEFEVMIGTGETSRADHYRVYAASVHALGTPVFPRSLFDAVLDAFGSAADILTIRHQGVAVASVLSLYHGGAVMPYWGGGTFAARVLRANERMYFELMLHARRKGCDSFDFGRSKTGSGPYSYKKNWGFEPQPLTYCSWTAPGQEPRDLSPANGAYSAKIELWKRLPLALANRVGPFIARGLA</sequence>
<reference evidence="2 3" key="1">
    <citation type="submission" date="2019-12" db="EMBL/GenBank/DDBJ databases">
        <title>Genomic-based taxomic classification of the family Erythrobacteraceae.</title>
        <authorList>
            <person name="Xu L."/>
        </authorList>
    </citation>
    <scope>NUCLEOTIDE SEQUENCE [LARGE SCALE GENOMIC DNA]</scope>
    <source>
        <strain evidence="2 3">SW-109</strain>
    </source>
</reference>
<dbReference type="InterPro" id="IPR038740">
    <property type="entry name" value="BioF2-like_GNAT_dom"/>
</dbReference>
<dbReference type="PANTHER" id="PTHR36174:SF1">
    <property type="entry name" value="LIPID II:GLYCINE GLYCYLTRANSFERASE"/>
    <property type="match status" value="1"/>
</dbReference>
<gene>
    <name evidence="2" type="ORF">GRI43_03725</name>
</gene>
<proteinExistence type="predicted"/>
<dbReference type="RefSeq" id="WP_160729729.1">
    <property type="nucleotide sequence ID" value="NZ_WTYP01000001.1"/>
</dbReference>
<dbReference type="OrthoDB" id="9773932at2"/>
<evidence type="ECO:0000259" key="1">
    <source>
        <dbReference type="Pfam" id="PF13480"/>
    </source>
</evidence>
<dbReference type="AlphaFoldDB" id="A0A6I4V294"/>
<organism evidence="2 3">
    <name type="scientific">Pontixanthobacter luteolus</name>
    <dbReference type="NCBI Taxonomy" id="295089"/>
    <lineage>
        <taxon>Bacteria</taxon>
        <taxon>Pseudomonadati</taxon>
        <taxon>Pseudomonadota</taxon>
        <taxon>Alphaproteobacteria</taxon>
        <taxon>Sphingomonadales</taxon>
        <taxon>Erythrobacteraceae</taxon>
        <taxon>Pontixanthobacter</taxon>
    </lineage>
</organism>
<dbReference type="PANTHER" id="PTHR36174">
    <property type="entry name" value="LIPID II:GLYCINE GLYCYLTRANSFERASE"/>
    <property type="match status" value="1"/>
</dbReference>
<keyword evidence="3" id="KW-1185">Reference proteome</keyword>
<evidence type="ECO:0000313" key="2">
    <source>
        <dbReference type="EMBL" id="MXP46504.1"/>
    </source>
</evidence>
<dbReference type="Proteomes" id="UP000471435">
    <property type="component" value="Unassembled WGS sequence"/>
</dbReference>
<accession>A0A6I4V294</accession>
<dbReference type="SUPFAM" id="SSF55729">
    <property type="entry name" value="Acyl-CoA N-acyltransferases (Nat)"/>
    <property type="match status" value="1"/>
</dbReference>
<dbReference type="Pfam" id="PF13480">
    <property type="entry name" value="Acetyltransf_6"/>
    <property type="match status" value="1"/>
</dbReference>
<dbReference type="NCBIfam" id="TIGR03019">
    <property type="entry name" value="pepcterm_femAB"/>
    <property type="match status" value="1"/>
</dbReference>